<dbReference type="OrthoDB" id="582519at2"/>
<keyword evidence="2" id="KW-1185">Reference proteome</keyword>
<sequence>MREFGLPIEPPAWHLETQLAYRVSKREVALRENTLRLVMNNPGGVCDAVPAKDRGPDGQRQVVAGCVQAIQMLLPAGTTMIIYYPDPANPAKLLQVTVRGVGRWLD</sequence>
<dbReference type="RefSeq" id="WP_138695983.1">
    <property type="nucleotide sequence ID" value="NZ_JBHSAZ010000062.1"/>
</dbReference>
<dbReference type="InterPro" id="IPR032724">
    <property type="entry name" value="SCP1.201-like"/>
</dbReference>
<evidence type="ECO:0000313" key="2">
    <source>
        <dbReference type="Proteomes" id="UP000306628"/>
    </source>
</evidence>
<accession>A0A5S4FY08</accession>
<name>A0A5S4FY08_9ACTN</name>
<comment type="caution">
    <text evidence="1">The sequence shown here is derived from an EMBL/GenBank/DDBJ whole genome shotgun (WGS) entry which is preliminary data.</text>
</comment>
<gene>
    <name evidence="1" type="ORF">ETD85_45010</name>
</gene>
<dbReference type="AlphaFoldDB" id="A0A5S4FY08"/>
<dbReference type="EMBL" id="VCKX01000224">
    <property type="protein sequence ID" value="TMR25697.1"/>
    <property type="molecule type" value="Genomic_DNA"/>
</dbReference>
<dbReference type="Pfam" id="PF14428">
    <property type="entry name" value="DddA-like"/>
    <property type="match status" value="1"/>
</dbReference>
<evidence type="ECO:0000313" key="1">
    <source>
        <dbReference type="EMBL" id="TMR25697.1"/>
    </source>
</evidence>
<dbReference type="Proteomes" id="UP000306628">
    <property type="component" value="Unassembled WGS sequence"/>
</dbReference>
<organism evidence="1 2">
    <name type="scientific">Nonomuraea zeae</name>
    <dbReference type="NCBI Taxonomy" id="1642303"/>
    <lineage>
        <taxon>Bacteria</taxon>
        <taxon>Bacillati</taxon>
        <taxon>Actinomycetota</taxon>
        <taxon>Actinomycetes</taxon>
        <taxon>Streptosporangiales</taxon>
        <taxon>Streptosporangiaceae</taxon>
        <taxon>Nonomuraea</taxon>
    </lineage>
</organism>
<proteinExistence type="predicted"/>
<protein>
    <submittedName>
        <fullName evidence="1">Uncharacterized protein</fullName>
    </submittedName>
</protein>
<reference evidence="1 2" key="1">
    <citation type="submission" date="2019-05" db="EMBL/GenBank/DDBJ databases">
        <title>Draft genome sequence of Nonomuraea zeae DSM 100528.</title>
        <authorList>
            <person name="Saricaoglu S."/>
            <person name="Isik K."/>
        </authorList>
    </citation>
    <scope>NUCLEOTIDE SEQUENCE [LARGE SCALE GENOMIC DNA]</scope>
    <source>
        <strain evidence="1 2">DSM 100528</strain>
    </source>
</reference>